<dbReference type="RefSeq" id="WP_071082816.1">
    <property type="nucleotide sequence ID" value="NZ_MBLM01000036.1"/>
</dbReference>
<dbReference type="Gene3D" id="2.40.50.140">
    <property type="entry name" value="Nucleic acid-binding proteins"/>
    <property type="match status" value="1"/>
</dbReference>
<dbReference type="InterPro" id="IPR012340">
    <property type="entry name" value="NA-bd_OB-fold"/>
</dbReference>
<evidence type="ECO:0000256" key="2">
    <source>
        <dbReference type="ARBA" id="ARBA00022692"/>
    </source>
</evidence>
<gene>
    <name evidence="7" type="ORF">CC117_11620</name>
</gene>
<comment type="subcellular location">
    <subcellularLocation>
        <location evidence="1">Membrane</location>
        <topology evidence="1">Multi-pass membrane protein</topology>
    </subcellularLocation>
</comment>
<keyword evidence="3 5" id="KW-1133">Transmembrane helix</keyword>
<evidence type="ECO:0000256" key="1">
    <source>
        <dbReference type="ARBA" id="ARBA00004141"/>
    </source>
</evidence>
<dbReference type="PANTHER" id="PTHR33507">
    <property type="entry name" value="INNER MEMBRANE PROTEIN YBBJ"/>
    <property type="match status" value="1"/>
</dbReference>
<keyword evidence="2 5" id="KW-0812">Transmembrane</keyword>
<dbReference type="PANTHER" id="PTHR33507:SF3">
    <property type="entry name" value="INNER MEMBRANE PROTEIN YBBJ"/>
    <property type="match status" value="1"/>
</dbReference>
<reference evidence="8" key="1">
    <citation type="submission" date="2016-07" db="EMBL/GenBank/DDBJ databases">
        <title>Sequence Frankia sp. strain CcI1.17.</title>
        <authorList>
            <person name="Ghodhbane-Gtari F."/>
            <person name="Swanson E."/>
            <person name="Gueddou A."/>
            <person name="Morris K."/>
            <person name="Hezbri K."/>
            <person name="Ktari A."/>
            <person name="Nouioui I."/>
            <person name="Abebe-Akele F."/>
            <person name="Simpson S."/>
            <person name="Thomas K."/>
            <person name="Gtari M."/>
            <person name="Tisa L.S."/>
            <person name="Hurst S."/>
        </authorList>
    </citation>
    <scope>NUCLEOTIDE SEQUENCE [LARGE SCALE GENOMIC DNA]</scope>
    <source>
        <strain evidence="8">Cc1.17</strain>
    </source>
</reference>
<name>A0A1S1RCR0_9ACTN</name>
<dbReference type="InterPro" id="IPR002810">
    <property type="entry name" value="NfeD-like_C"/>
</dbReference>
<sequence>MADEVVWVIVAGVLLVGELFTLDLILIMFALAALVSAGLAVAGADLIVQIVAFAGVSAGLTAGLRPVARRHLTRGPLLRTGTDALVGAPAVVVERVDGADGRVRLAGEIWSARPFPEAEVLDVGTAVRVLRVDGAHVIVHRAEGIPPPSG</sequence>
<evidence type="ECO:0000259" key="6">
    <source>
        <dbReference type="Pfam" id="PF01957"/>
    </source>
</evidence>
<evidence type="ECO:0000313" key="7">
    <source>
        <dbReference type="EMBL" id="OHV43245.1"/>
    </source>
</evidence>
<dbReference type="EMBL" id="MBLM01000036">
    <property type="protein sequence ID" value="OHV43245.1"/>
    <property type="molecule type" value="Genomic_DNA"/>
</dbReference>
<dbReference type="OrthoDB" id="9792945at2"/>
<feature type="transmembrane region" description="Helical" evidence="5">
    <location>
        <begin position="46"/>
        <end position="64"/>
    </location>
</feature>
<evidence type="ECO:0000256" key="4">
    <source>
        <dbReference type="ARBA" id="ARBA00023136"/>
    </source>
</evidence>
<organism evidence="7 8">
    <name type="scientific">Parafrankia colletiae</name>
    <dbReference type="NCBI Taxonomy" id="573497"/>
    <lineage>
        <taxon>Bacteria</taxon>
        <taxon>Bacillati</taxon>
        <taxon>Actinomycetota</taxon>
        <taxon>Actinomycetes</taxon>
        <taxon>Frankiales</taxon>
        <taxon>Frankiaceae</taxon>
        <taxon>Parafrankia</taxon>
    </lineage>
</organism>
<feature type="domain" description="NfeD-like C-terminal" evidence="6">
    <location>
        <begin position="83"/>
        <end position="140"/>
    </location>
</feature>
<evidence type="ECO:0000313" key="8">
    <source>
        <dbReference type="Proteomes" id="UP000179627"/>
    </source>
</evidence>
<evidence type="ECO:0000256" key="3">
    <source>
        <dbReference type="ARBA" id="ARBA00022989"/>
    </source>
</evidence>
<dbReference type="Pfam" id="PF01957">
    <property type="entry name" value="NfeD"/>
    <property type="match status" value="1"/>
</dbReference>
<feature type="transmembrane region" description="Helical" evidence="5">
    <location>
        <begin position="7"/>
        <end position="40"/>
    </location>
</feature>
<proteinExistence type="predicted"/>
<dbReference type="SUPFAM" id="SSF141322">
    <property type="entry name" value="NfeD domain-like"/>
    <property type="match status" value="1"/>
</dbReference>
<dbReference type="InterPro" id="IPR052165">
    <property type="entry name" value="Membrane_assoc_protease"/>
</dbReference>
<keyword evidence="8" id="KW-1185">Reference proteome</keyword>
<keyword evidence="4 5" id="KW-0472">Membrane</keyword>
<dbReference type="GO" id="GO:0005886">
    <property type="term" value="C:plasma membrane"/>
    <property type="evidence" value="ECO:0007669"/>
    <property type="project" value="TreeGrafter"/>
</dbReference>
<dbReference type="Proteomes" id="UP000179627">
    <property type="component" value="Unassembled WGS sequence"/>
</dbReference>
<protein>
    <recommendedName>
        <fullName evidence="6">NfeD-like C-terminal domain-containing protein</fullName>
    </recommendedName>
</protein>
<accession>A0A1S1RCR0</accession>
<evidence type="ECO:0000256" key="5">
    <source>
        <dbReference type="SAM" id="Phobius"/>
    </source>
</evidence>
<comment type="caution">
    <text evidence="7">The sequence shown here is derived from an EMBL/GenBank/DDBJ whole genome shotgun (WGS) entry which is preliminary data.</text>
</comment>
<dbReference type="AlphaFoldDB" id="A0A1S1RCR0"/>